<evidence type="ECO:0000313" key="3">
    <source>
        <dbReference type="EMBL" id="SFV75544.1"/>
    </source>
</evidence>
<dbReference type="Pfam" id="PF01832">
    <property type="entry name" value="Glucosaminidase"/>
    <property type="match status" value="1"/>
</dbReference>
<dbReference type="PANTHER" id="PTHR40572:SF1">
    <property type="entry name" value="PROTEIN BAX"/>
    <property type="match status" value="1"/>
</dbReference>
<dbReference type="AlphaFoldDB" id="A0A1W1D4L0"/>
<evidence type="ECO:0000259" key="1">
    <source>
        <dbReference type="Pfam" id="PF01832"/>
    </source>
</evidence>
<dbReference type="InterPro" id="IPR002901">
    <property type="entry name" value="MGlyc_endo_b_GlcNAc-like_dom"/>
</dbReference>
<gene>
    <name evidence="3" type="ORF">MNB_SM-3-628</name>
    <name evidence="2" type="ORF">MNB_SM-7-972</name>
</gene>
<dbReference type="GO" id="GO:0004040">
    <property type="term" value="F:amidase activity"/>
    <property type="evidence" value="ECO:0007669"/>
    <property type="project" value="InterPro"/>
</dbReference>
<evidence type="ECO:0000313" key="2">
    <source>
        <dbReference type="EMBL" id="SFV53801.1"/>
    </source>
</evidence>
<name>A0A1W1D4L0_9ZZZZ</name>
<reference evidence="3" key="1">
    <citation type="submission" date="2016-10" db="EMBL/GenBank/DDBJ databases">
        <authorList>
            <person name="de Groot N.N."/>
        </authorList>
    </citation>
    <scope>NUCLEOTIDE SEQUENCE</scope>
</reference>
<proteinExistence type="predicted"/>
<accession>A0A1W1D4L0</accession>
<dbReference type="InterPro" id="IPR053195">
    <property type="entry name" value="Bax-like"/>
</dbReference>
<dbReference type="EMBL" id="FPHP01000043">
    <property type="protein sequence ID" value="SFV75544.1"/>
    <property type="molecule type" value="Genomic_DNA"/>
</dbReference>
<feature type="domain" description="Mannosyl-glycoprotein endo-beta-N-acetylglucosamidase-like" evidence="1">
    <location>
        <begin position="20"/>
        <end position="137"/>
    </location>
</feature>
<dbReference type="PANTHER" id="PTHR40572">
    <property type="entry name" value="PROTEIN BAX"/>
    <property type="match status" value="1"/>
</dbReference>
<dbReference type="Gene3D" id="1.10.530.10">
    <property type="match status" value="1"/>
</dbReference>
<organism evidence="3">
    <name type="scientific">hydrothermal vent metagenome</name>
    <dbReference type="NCBI Taxonomy" id="652676"/>
    <lineage>
        <taxon>unclassified sequences</taxon>
        <taxon>metagenomes</taxon>
        <taxon>ecological metagenomes</taxon>
    </lineage>
</organism>
<sequence>MKEYYAKDPQDLLVRMKPHPISITLAQAAIESGWGTSRLFRVANNAFGVWSFKEDEPRVPAYAYRHHKQVYLKKYNSIADSIRDYYKTIATSKVFYKFRAKTMQTPNPYTLVKELDKYSERKYTYTHNLTLIIKHNKFLKYDKYEDE</sequence>
<dbReference type="EMBL" id="FPHB01000022">
    <property type="protein sequence ID" value="SFV53801.1"/>
    <property type="molecule type" value="Genomic_DNA"/>
</dbReference>
<protein>
    <submittedName>
        <fullName evidence="3">BAX protein</fullName>
    </submittedName>
</protein>